<proteinExistence type="inferred from homology"/>
<dbReference type="KEGG" id="ssau:H8M03_11820"/>
<feature type="transmembrane region" description="Helical" evidence="12">
    <location>
        <begin position="27"/>
        <end position="44"/>
    </location>
</feature>
<feature type="transmembrane region" description="Helical" evidence="12">
    <location>
        <begin position="297"/>
        <end position="324"/>
    </location>
</feature>
<evidence type="ECO:0000256" key="8">
    <source>
        <dbReference type="ARBA" id="ARBA00023053"/>
    </source>
</evidence>
<feature type="transmembrane region" description="Helical" evidence="12">
    <location>
        <begin position="110"/>
        <end position="132"/>
    </location>
</feature>
<dbReference type="GO" id="GO:0098719">
    <property type="term" value="P:sodium ion import across plasma membrane"/>
    <property type="evidence" value="ECO:0007669"/>
    <property type="project" value="TreeGrafter"/>
</dbReference>
<keyword evidence="8" id="KW-0915">Sodium</keyword>
<protein>
    <submittedName>
        <fullName evidence="14">Cation:proton antiporter</fullName>
    </submittedName>
</protein>
<organism evidence="14 15">
    <name type="scientific">Sphingomonas sabuli</name>
    <dbReference type="NCBI Taxonomy" id="2764186"/>
    <lineage>
        <taxon>Bacteria</taxon>
        <taxon>Pseudomonadati</taxon>
        <taxon>Pseudomonadota</taxon>
        <taxon>Alphaproteobacteria</taxon>
        <taxon>Sphingomonadales</taxon>
        <taxon>Sphingomonadaceae</taxon>
        <taxon>Sphingomonas</taxon>
    </lineage>
</organism>
<feature type="transmembrane region" description="Helical" evidence="12">
    <location>
        <begin position="264"/>
        <end position="285"/>
    </location>
</feature>
<dbReference type="GO" id="GO:0015385">
    <property type="term" value="F:sodium:proton antiporter activity"/>
    <property type="evidence" value="ECO:0007669"/>
    <property type="project" value="InterPro"/>
</dbReference>
<evidence type="ECO:0000256" key="1">
    <source>
        <dbReference type="ARBA" id="ARBA00004651"/>
    </source>
</evidence>
<keyword evidence="6 12" id="KW-0812">Transmembrane</keyword>
<dbReference type="Pfam" id="PF00999">
    <property type="entry name" value="Na_H_Exchanger"/>
    <property type="match status" value="1"/>
</dbReference>
<comment type="subcellular location">
    <subcellularLocation>
        <location evidence="1">Cell membrane</location>
        <topology evidence="1">Multi-pass membrane protein</topology>
    </subcellularLocation>
</comment>
<keyword evidence="7 12" id="KW-1133">Transmembrane helix</keyword>
<evidence type="ECO:0000256" key="3">
    <source>
        <dbReference type="ARBA" id="ARBA00022448"/>
    </source>
</evidence>
<feature type="transmembrane region" description="Helical" evidence="12">
    <location>
        <begin position="364"/>
        <end position="387"/>
    </location>
</feature>
<dbReference type="PANTHER" id="PTHR10110:SF195">
    <property type="entry name" value="NA(+)_H(+) ANTIPORTER NHAS2"/>
    <property type="match status" value="1"/>
</dbReference>
<dbReference type="GO" id="GO:0005886">
    <property type="term" value="C:plasma membrane"/>
    <property type="evidence" value="ECO:0007669"/>
    <property type="project" value="UniProtKB-SubCell"/>
</dbReference>
<gene>
    <name evidence="14" type="ORF">H8M03_11820</name>
</gene>
<accession>A0A7G9L219</accession>
<evidence type="ECO:0000256" key="6">
    <source>
        <dbReference type="ARBA" id="ARBA00022692"/>
    </source>
</evidence>
<keyword evidence="9" id="KW-0406">Ion transport</keyword>
<evidence type="ECO:0000256" key="4">
    <source>
        <dbReference type="ARBA" id="ARBA00022449"/>
    </source>
</evidence>
<evidence type="ECO:0000313" key="15">
    <source>
        <dbReference type="Proteomes" id="UP000515861"/>
    </source>
</evidence>
<dbReference type="Gene3D" id="6.10.140.1330">
    <property type="match status" value="1"/>
</dbReference>
<evidence type="ECO:0000256" key="9">
    <source>
        <dbReference type="ARBA" id="ARBA00023065"/>
    </source>
</evidence>
<name>A0A7G9L219_9SPHN</name>
<keyword evidence="15" id="KW-1185">Reference proteome</keyword>
<keyword evidence="11" id="KW-0739">Sodium transport</keyword>
<keyword evidence="5" id="KW-1003">Cell membrane</keyword>
<feature type="transmembrane region" description="Helical" evidence="12">
    <location>
        <begin position="235"/>
        <end position="252"/>
    </location>
</feature>
<dbReference type="PANTHER" id="PTHR10110">
    <property type="entry name" value="SODIUM/HYDROGEN EXCHANGER"/>
    <property type="match status" value="1"/>
</dbReference>
<feature type="transmembrane region" description="Helical" evidence="12">
    <location>
        <begin position="212"/>
        <end position="229"/>
    </location>
</feature>
<sequence length="410" mass="43032">MSEIPFMTIGLLLLVASLIAIGTRRIGLPYSVGLVAAGLAIAMIPDTPELPLSRELIFNVFLPPLVFEAALQLNWKKFRRELPVTLLLSFGGVAIATAVVAAGMHYLAGWSWIGAALFGTLIAATDPVAVIAAFKEMHAEKRLAIVVESESLLNDGVVAVAFAVLAGIAAGAPAEAATIVPEFAWTLIGGVLIGGAVAGAILLIAGRTRDHLVEITLTAITAYSSFLIAEHFHASGVLASLTAGLVVGNIGWMGAISDEGRPHVLASWEFFAFLANSFVFILIGMHEATQPIGLVSLQVASLAIGLVLIGRLLAIYPLAAVFAPTRLKLSLPYQHVLFWGGLKGALALALALALPANVPERMEIVVTAFIVVAFSIFIQGLTMPGLIRRLHLTRGSADPAEAASTETYEP</sequence>
<feature type="transmembrane region" description="Helical" evidence="12">
    <location>
        <begin position="336"/>
        <end position="358"/>
    </location>
</feature>
<dbReference type="GO" id="GO:0051453">
    <property type="term" value="P:regulation of intracellular pH"/>
    <property type="evidence" value="ECO:0007669"/>
    <property type="project" value="TreeGrafter"/>
</dbReference>
<dbReference type="Proteomes" id="UP000515861">
    <property type="component" value="Chromosome"/>
</dbReference>
<evidence type="ECO:0000259" key="13">
    <source>
        <dbReference type="Pfam" id="PF00999"/>
    </source>
</evidence>
<dbReference type="GO" id="GO:0015386">
    <property type="term" value="F:potassium:proton antiporter activity"/>
    <property type="evidence" value="ECO:0007669"/>
    <property type="project" value="TreeGrafter"/>
</dbReference>
<evidence type="ECO:0000313" key="14">
    <source>
        <dbReference type="EMBL" id="QNM82668.1"/>
    </source>
</evidence>
<feature type="transmembrane region" description="Helical" evidence="12">
    <location>
        <begin position="152"/>
        <end position="171"/>
    </location>
</feature>
<feature type="transmembrane region" description="Helical" evidence="12">
    <location>
        <begin position="82"/>
        <end position="104"/>
    </location>
</feature>
<dbReference type="EMBL" id="CP060697">
    <property type="protein sequence ID" value="QNM82668.1"/>
    <property type="molecule type" value="Genomic_DNA"/>
</dbReference>
<keyword evidence="4" id="KW-0050">Antiport</keyword>
<feature type="domain" description="Cation/H+ exchanger transmembrane" evidence="13">
    <location>
        <begin position="14"/>
        <end position="386"/>
    </location>
</feature>
<reference evidence="14 15" key="1">
    <citation type="submission" date="2020-08" db="EMBL/GenBank/DDBJ databases">
        <title>Sphingomonas sp. sand1-3 16S ribosomal RNA gene Genome sequencing and assembly.</title>
        <authorList>
            <person name="Kang M."/>
        </authorList>
    </citation>
    <scope>NUCLEOTIDE SEQUENCE [LARGE SCALE GENOMIC DNA]</scope>
    <source>
        <strain evidence="15">sand1-3</strain>
    </source>
</reference>
<evidence type="ECO:0000256" key="11">
    <source>
        <dbReference type="ARBA" id="ARBA00023201"/>
    </source>
</evidence>
<evidence type="ECO:0000256" key="2">
    <source>
        <dbReference type="ARBA" id="ARBA00007367"/>
    </source>
</evidence>
<evidence type="ECO:0000256" key="5">
    <source>
        <dbReference type="ARBA" id="ARBA00022475"/>
    </source>
</evidence>
<dbReference type="InterPro" id="IPR018422">
    <property type="entry name" value="Cation/H_exchanger_CPA1"/>
</dbReference>
<evidence type="ECO:0000256" key="10">
    <source>
        <dbReference type="ARBA" id="ARBA00023136"/>
    </source>
</evidence>
<comment type="similarity">
    <text evidence="2">Belongs to the monovalent cation:proton antiporter 1 (CPA1) transporter (TC 2.A.36) family.</text>
</comment>
<feature type="transmembrane region" description="Helical" evidence="12">
    <location>
        <begin position="183"/>
        <end position="205"/>
    </location>
</feature>
<dbReference type="RefSeq" id="WP_187479623.1">
    <property type="nucleotide sequence ID" value="NZ_CP060697.1"/>
</dbReference>
<feature type="transmembrane region" description="Helical" evidence="12">
    <location>
        <begin position="6"/>
        <end position="22"/>
    </location>
</feature>
<evidence type="ECO:0000256" key="7">
    <source>
        <dbReference type="ARBA" id="ARBA00022989"/>
    </source>
</evidence>
<keyword evidence="10 12" id="KW-0472">Membrane</keyword>
<dbReference type="AlphaFoldDB" id="A0A7G9L219"/>
<evidence type="ECO:0000256" key="12">
    <source>
        <dbReference type="SAM" id="Phobius"/>
    </source>
</evidence>
<keyword evidence="3" id="KW-0813">Transport</keyword>
<dbReference type="InterPro" id="IPR006153">
    <property type="entry name" value="Cation/H_exchanger_TM"/>
</dbReference>
<feature type="transmembrane region" description="Helical" evidence="12">
    <location>
        <begin position="56"/>
        <end position="75"/>
    </location>
</feature>